<feature type="transmembrane region" description="Helical" evidence="7">
    <location>
        <begin position="335"/>
        <end position="352"/>
    </location>
</feature>
<evidence type="ECO:0000256" key="5">
    <source>
        <dbReference type="ARBA" id="ARBA00022989"/>
    </source>
</evidence>
<evidence type="ECO:0000256" key="1">
    <source>
        <dbReference type="ARBA" id="ARBA00004429"/>
    </source>
</evidence>
<comment type="subunit">
    <text evidence="7">The complex comprises the extracytoplasmic solute receptor protein and the two transmembrane proteins.</text>
</comment>
<name>A0ABV8UHI5_9PROT</name>
<dbReference type="PANTHER" id="PTHR33362:SF2">
    <property type="entry name" value="TRAP TRANSPORTER LARGE PERMEASE PROTEIN"/>
    <property type="match status" value="1"/>
</dbReference>
<reference evidence="10" key="1">
    <citation type="journal article" date="2019" name="Int. J. Syst. Evol. Microbiol.">
        <title>The Global Catalogue of Microorganisms (GCM) 10K type strain sequencing project: providing services to taxonomists for standard genome sequencing and annotation.</title>
        <authorList>
            <consortium name="The Broad Institute Genomics Platform"/>
            <consortium name="The Broad Institute Genome Sequencing Center for Infectious Disease"/>
            <person name="Wu L."/>
            <person name="Ma J."/>
        </authorList>
    </citation>
    <scope>NUCLEOTIDE SEQUENCE [LARGE SCALE GENOMIC DNA]</scope>
    <source>
        <strain evidence="10">CECT 8472</strain>
    </source>
</reference>
<evidence type="ECO:0000256" key="3">
    <source>
        <dbReference type="ARBA" id="ARBA00022519"/>
    </source>
</evidence>
<feature type="domain" description="TRAP C4-dicarboxylate transport system permease DctM subunit" evidence="8">
    <location>
        <begin position="8"/>
        <end position="416"/>
    </location>
</feature>
<dbReference type="RefSeq" id="WP_382420151.1">
    <property type="nucleotide sequence ID" value="NZ_JBHSCW010000001.1"/>
</dbReference>
<dbReference type="Proteomes" id="UP001595799">
    <property type="component" value="Unassembled WGS sequence"/>
</dbReference>
<keyword evidence="10" id="KW-1185">Reference proteome</keyword>
<evidence type="ECO:0000313" key="10">
    <source>
        <dbReference type="Proteomes" id="UP001595799"/>
    </source>
</evidence>
<keyword evidence="4 7" id="KW-0812">Transmembrane</keyword>
<dbReference type="InterPro" id="IPR010656">
    <property type="entry name" value="DctM"/>
</dbReference>
<feature type="transmembrane region" description="Helical" evidence="7">
    <location>
        <begin position="396"/>
        <end position="420"/>
    </location>
</feature>
<protein>
    <recommendedName>
        <fullName evidence="7">TRAP transporter large permease protein</fullName>
    </recommendedName>
</protein>
<evidence type="ECO:0000259" key="8">
    <source>
        <dbReference type="Pfam" id="PF06808"/>
    </source>
</evidence>
<comment type="subcellular location">
    <subcellularLocation>
        <location evidence="1 7">Cell inner membrane</location>
        <topology evidence="1 7">Multi-pass membrane protein</topology>
    </subcellularLocation>
</comment>
<feature type="transmembrane region" description="Helical" evidence="7">
    <location>
        <begin position="47"/>
        <end position="66"/>
    </location>
</feature>
<dbReference type="EMBL" id="JBHSCW010000001">
    <property type="protein sequence ID" value="MFC4350065.1"/>
    <property type="molecule type" value="Genomic_DNA"/>
</dbReference>
<dbReference type="NCBIfam" id="TIGR00786">
    <property type="entry name" value="dctM"/>
    <property type="match status" value="1"/>
</dbReference>
<evidence type="ECO:0000256" key="6">
    <source>
        <dbReference type="ARBA" id="ARBA00023136"/>
    </source>
</evidence>
<organism evidence="9 10">
    <name type="scientific">Fodinicurvata halophila</name>
    <dbReference type="NCBI Taxonomy" id="1419723"/>
    <lineage>
        <taxon>Bacteria</taxon>
        <taxon>Pseudomonadati</taxon>
        <taxon>Pseudomonadota</taxon>
        <taxon>Alphaproteobacteria</taxon>
        <taxon>Rhodospirillales</taxon>
        <taxon>Rhodovibrionaceae</taxon>
        <taxon>Fodinicurvata</taxon>
    </lineage>
</organism>
<gene>
    <name evidence="9" type="ORF">ACFOW6_00770</name>
</gene>
<feature type="transmembrane region" description="Helical" evidence="7">
    <location>
        <begin position="167"/>
        <end position="192"/>
    </location>
</feature>
<dbReference type="InterPro" id="IPR004681">
    <property type="entry name" value="TRAP_DctM"/>
</dbReference>
<keyword evidence="5 7" id="KW-1133">Transmembrane helix</keyword>
<keyword evidence="6 7" id="KW-0472">Membrane</keyword>
<feature type="transmembrane region" description="Helical" evidence="7">
    <location>
        <begin position="271"/>
        <end position="293"/>
    </location>
</feature>
<comment type="similarity">
    <text evidence="7">Belongs to the TRAP transporter large permease family.</text>
</comment>
<accession>A0ABV8UHI5</accession>
<feature type="transmembrane region" description="Helical" evidence="7">
    <location>
        <begin position="78"/>
        <end position="96"/>
    </location>
</feature>
<evidence type="ECO:0000256" key="4">
    <source>
        <dbReference type="ARBA" id="ARBA00022692"/>
    </source>
</evidence>
<keyword evidence="3 7" id="KW-0997">Cell inner membrane</keyword>
<feature type="transmembrane region" description="Helical" evidence="7">
    <location>
        <begin position="135"/>
        <end position="161"/>
    </location>
</feature>
<dbReference type="PRINTS" id="PR00173">
    <property type="entry name" value="EDTRNSPORT"/>
</dbReference>
<keyword evidence="2" id="KW-1003">Cell membrane</keyword>
<comment type="caution">
    <text evidence="7">Lacks conserved residue(s) required for the propagation of feature annotation.</text>
</comment>
<comment type="caution">
    <text evidence="9">The sequence shown here is derived from an EMBL/GenBank/DDBJ whole genome shotgun (WGS) entry which is preliminary data.</text>
</comment>
<comment type="function">
    <text evidence="7">Part of the tripartite ATP-independent periplasmic (TRAP) transport system.</text>
</comment>
<evidence type="ECO:0000256" key="7">
    <source>
        <dbReference type="RuleBase" id="RU369079"/>
    </source>
</evidence>
<sequence>MSLLLLAVLIIGLILIGVPLGFSIIAASMATLWIDGGTNPVIMAQRLFAGMDSFTLLAIPFFLLTGSLMTRGGMTRRLIDFANALVGRFSGGLAMSNVVASTFFSGISGSAVADTSMLGRIFIPAMVKEGYSRSFSVATTAASSVVAPIIPPSIAAIVYGVVAGESIVRLFVAGLIPGLLLGGGILFGAYFISRRRAYPVHDPVSWHELWRTFLRASGALALPVLILVGIVGGVFTVTECSAVAVAYALLVGSLGYRELDLRGCIDALRETVHTTAVIMIIVGAAQLFAWQLAYANAPQAAVELMTGLTQSPVLFLLLIAGFLLFVGTFMEANAAMVMLVPVLHPAGVALGVDPIHMGVLVIVTLCLGLITPPIGLCLAVACKIADLPLEHSLKDILPFLLLGVATLLALIFIPGLTLWLPGVLFD</sequence>
<evidence type="ECO:0000313" key="9">
    <source>
        <dbReference type="EMBL" id="MFC4350065.1"/>
    </source>
</evidence>
<dbReference type="PIRSF" id="PIRSF006066">
    <property type="entry name" value="HI0050"/>
    <property type="match status" value="1"/>
</dbReference>
<feature type="transmembrane region" description="Helical" evidence="7">
    <location>
        <begin position="358"/>
        <end position="384"/>
    </location>
</feature>
<feature type="transmembrane region" description="Helical" evidence="7">
    <location>
        <begin position="213"/>
        <end position="235"/>
    </location>
</feature>
<evidence type="ECO:0000256" key="2">
    <source>
        <dbReference type="ARBA" id="ARBA00022475"/>
    </source>
</evidence>
<feature type="transmembrane region" description="Helical" evidence="7">
    <location>
        <begin position="313"/>
        <end position="330"/>
    </location>
</feature>
<proteinExistence type="inferred from homology"/>
<keyword evidence="7" id="KW-0813">Transport</keyword>
<dbReference type="PANTHER" id="PTHR33362">
    <property type="entry name" value="SIALIC ACID TRAP TRANSPORTER PERMEASE PROTEIN SIAT-RELATED"/>
    <property type="match status" value="1"/>
</dbReference>
<dbReference type="Pfam" id="PF06808">
    <property type="entry name" value="DctM"/>
    <property type="match status" value="1"/>
</dbReference>